<proteinExistence type="predicted"/>
<evidence type="ECO:0000313" key="2">
    <source>
        <dbReference type="Proteomes" id="UP000004827"/>
    </source>
</evidence>
<organism evidence="1 2">
    <name type="scientific">Vibrio mimicus VM603</name>
    <dbReference type="NCBI Taxonomy" id="671074"/>
    <lineage>
        <taxon>Bacteria</taxon>
        <taxon>Pseudomonadati</taxon>
        <taxon>Pseudomonadota</taxon>
        <taxon>Gammaproteobacteria</taxon>
        <taxon>Vibrionales</taxon>
        <taxon>Vibrionaceae</taxon>
        <taxon>Vibrio</taxon>
    </lineage>
</organism>
<accession>D2YB89</accession>
<evidence type="ECO:0008006" key="3">
    <source>
        <dbReference type="Google" id="ProtNLM"/>
    </source>
</evidence>
<reference evidence="1 2" key="1">
    <citation type="journal article" date="2009" name="BMC Evol. Biol.">
        <title>Genomic taxonomy of Vibrios.</title>
        <authorList>
            <person name="Thompson C.C."/>
            <person name="Vicente A.C."/>
            <person name="Souza R.C."/>
            <person name="Vasconcelos A.T."/>
            <person name="Vesth T."/>
            <person name="Alves N.Jr."/>
            <person name="Ussery D.W."/>
            <person name="Iida T."/>
            <person name="Thompson F.L."/>
        </authorList>
    </citation>
    <scope>NUCLEOTIDE SEQUENCE [LARGE SCALE GENOMIC DNA]</scope>
    <source>
        <strain evidence="1 2">VM603</strain>
    </source>
</reference>
<name>D2YB89_VIBMI</name>
<evidence type="ECO:0000313" key="1">
    <source>
        <dbReference type="EMBL" id="EEW07969.1"/>
    </source>
</evidence>
<dbReference type="SUPFAM" id="SSF53850">
    <property type="entry name" value="Periplasmic binding protein-like II"/>
    <property type="match status" value="1"/>
</dbReference>
<dbReference type="EMBL" id="ACYU01000027">
    <property type="protein sequence ID" value="EEW07969.1"/>
    <property type="molecule type" value="Genomic_DNA"/>
</dbReference>
<dbReference type="Proteomes" id="UP000004827">
    <property type="component" value="Unassembled WGS sequence"/>
</dbReference>
<protein>
    <recommendedName>
        <fullName evidence="3">Solute-binding protein family 3/N-terminal domain-containing protein</fullName>
    </recommendedName>
</protein>
<dbReference type="AlphaFoldDB" id="D2YB89"/>
<gene>
    <name evidence="1" type="ORF">VMB_07860</name>
</gene>
<sequence length="289" mass="33202">MVSAFFIGRCLNASELSRGGGDMRIFWLSILLWLSSSVLAAPKTITLVLPAQNDNGHAYYHELLTRALEAQGISLVIETPYSHLPQKRVVKMVENDQLSLTWLLESEERDKHFAHVDVPLTNGLIGQRVLLIPPSLQERFNKVASLDDMRKTQLVAGLGERWLDITVWRNSQLPFYIQSGEWRDLYKKLSVTGEVNYFPRGVTEIYQESLLNPYLAIEQHLLFQYQSDFVFYLSPQTAKYQGILEKALNNAKESGLMNSLVEKYWGESLTLLRLKQRQVIELKMPEQTQ</sequence>
<comment type="caution">
    <text evidence="1">The sequence shown here is derived from an EMBL/GenBank/DDBJ whole genome shotgun (WGS) entry which is preliminary data.</text>
</comment>